<feature type="chain" id="PRO_5037780145" evidence="10">
    <location>
        <begin position="22"/>
        <end position="271"/>
    </location>
</feature>
<keyword evidence="6 9" id="KW-0472">Membrane</keyword>
<dbReference type="SUPFAM" id="SSF101576">
    <property type="entry name" value="Supernatant protein factor (SPF), C-terminal domain"/>
    <property type="match status" value="1"/>
</dbReference>
<evidence type="ECO:0000256" key="5">
    <source>
        <dbReference type="ARBA" id="ARBA00022989"/>
    </source>
</evidence>
<evidence type="ECO:0000313" key="13">
    <source>
        <dbReference type="WBParaSite" id="nRc.2.0.1.t02724-RA"/>
    </source>
</evidence>
<dbReference type="PANTHER" id="PTHR22811">
    <property type="entry name" value="TRANSMEMBRANE EMP24 DOMAIN-CONTAINING PROTEIN"/>
    <property type="match status" value="1"/>
</dbReference>
<evidence type="ECO:0000256" key="9">
    <source>
        <dbReference type="SAM" id="Phobius"/>
    </source>
</evidence>
<evidence type="ECO:0000256" key="4">
    <source>
        <dbReference type="ARBA" id="ARBA00022729"/>
    </source>
</evidence>
<feature type="signal peptide" evidence="10">
    <location>
        <begin position="1"/>
        <end position="21"/>
    </location>
</feature>
<feature type="transmembrane region" description="Helical" evidence="9">
    <location>
        <begin position="193"/>
        <end position="216"/>
    </location>
</feature>
<evidence type="ECO:0000256" key="7">
    <source>
        <dbReference type="ARBA" id="ARBA00037847"/>
    </source>
</evidence>
<dbReference type="WBParaSite" id="nRc.2.0.1.t02724-RA">
    <property type="protein sequence ID" value="nRc.2.0.1.t02724-RA"/>
    <property type="gene ID" value="nRc.2.0.1.g02724"/>
</dbReference>
<keyword evidence="3 8" id="KW-0812">Transmembrane</keyword>
<proteinExistence type="inferred from homology"/>
<evidence type="ECO:0000256" key="3">
    <source>
        <dbReference type="ARBA" id="ARBA00022692"/>
    </source>
</evidence>
<keyword evidence="12" id="KW-1185">Reference proteome</keyword>
<evidence type="ECO:0000259" key="11">
    <source>
        <dbReference type="PROSITE" id="PS50866"/>
    </source>
</evidence>
<accession>A0A915HM21</accession>
<evidence type="ECO:0000256" key="1">
    <source>
        <dbReference type="ARBA" id="ARBA00004479"/>
    </source>
</evidence>
<evidence type="ECO:0000256" key="10">
    <source>
        <dbReference type="SAM" id="SignalP"/>
    </source>
</evidence>
<dbReference type="AlphaFoldDB" id="A0A915HM21"/>
<dbReference type="GO" id="GO:0016020">
    <property type="term" value="C:membrane"/>
    <property type="evidence" value="ECO:0007669"/>
    <property type="project" value="UniProtKB-SubCell"/>
</dbReference>
<evidence type="ECO:0000313" key="12">
    <source>
        <dbReference type="Proteomes" id="UP000887565"/>
    </source>
</evidence>
<dbReference type="InterPro" id="IPR009038">
    <property type="entry name" value="GOLD_dom"/>
</dbReference>
<keyword evidence="4 10" id="KW-0732">Signal</keyword>
<evidence type="ECO:0000256" key="8">
    <source>
        <dbReference type="RuleBase" id="RU003827"/>
    </source>
</evidence>
<dbReference type="Pfam" id="PF01105">
    <property type="entry name" value="EMP24_GP25L"/>
    <property type="match status" value="1"/>
</dbReference>
<organism evidence="12 13">
    <name type="scientific">Romanomermis culicivorax</name>
    <name type="common">Nematode worm</name>
    <dbReference type="NCBI Taxonomy" id="13658"/>
    <lineage>
        <taxon>Eukaryota</taxon>
        <taxon>Metazoa</taxon>
        <taxon>Ecdysozoa</taxon>
        <taxon>Nematoda</taxon>
        <taxon>Enoplea</taxon>
        <taxon>Dorylaimia</taxon>
        <taxon>Mermithida</taxon>
        <taxon>Mermithoidea</taxon>
        <taxon>Mermithidae</taxon>
        <taxon>Romanomermis</taxon>
    </lineage>
</organism>
<protein>
    <submittedName>
        <fullName evidence="13">GOLD domain-containing protein</fullName>
    </submittedName>
</protein>
<dbReference type="Proteomes" id="UP000887565">
    <property type="component" value="Unplaced"/>
</dbReference>
<feature type="domain" description="GOLD" evidence="11">
    <location>
        <begin position="35"/>
        <end position="119"/>
    </location>
</feature>
<dbReference type="InterPro" id="IPR036598">
    <property type="entry name" value="GOLD_dom_sf"/>
</dbReference>
<reference evidence="13" key="1">
    <citation type="submission" date="2022-11" db="UniProtKB">
        <authorList>
            <consortium name="WormBaseParasite"/>
        </authorList>
    </citation>
    <scope>IDENTIFICATION</scope>
</reference>
<comment type="similarity">
    <text evidence="2 8">Belongs to the EMP24/GP25L family.</text>
</comment>
<keyword evidence="5 9" id="KW-1133">Transmembrane helix</keyword>
<dbReference type="PROSITE" id="PS50866">
    <property type="entry name" value="GOLD"/>
    <property type="match status" value="1"/>
</dbReference>
<comment type="subcellular location">
    <subcellularLocation>
        <location evidence="7">Endomembrane system</location>
        <topology evidence="7">Single-pass membrane protein</topology>
    </subcellularLocation>
    <subcellularLocation>
        <location evidence="1 8">Membrane</location>
        <topology evidence="1 8">Single-pass type I membrane protein</topology>
    </subcellularLocation>
</comment>
<feature type="transmembrane region" description="Helical" evidence="9">
    <location>
        <begin position="236"/>
        <end position="252"/>
    </location>
</feature>
<evidence type="ECO:0000256" key="6">
    <source>
        <dbReference type="ARBA" id="ARBA00023136"/>
    </source>
</evidence>
<evidence type="ECO:0000256" key="2">
    <source>
        <dbReference type="ARBA" id="ARBA00007104"/>
    </source>
</evidence>
<dbReference type="InterPro" id="IPR015720">
    <property type="entry name" value="Emp24-like"/>
</dbReference>
<name>A0A915HM21_ROMCU</name>
<sequence>MDIRLSFLVFLYQFYLHALHASEYSYTVEVDGSNYECFFQSFENETGVTMEVDYQVTDGGDLDIDFYVLDHLGSKILTSQRSGDGTHKVKIPQDKADYEICFDNLFSYTPKKVFFQIYILDAEGNIAGEPKVSEYAAVSRLLEEIGVTANQFTEISSKIKTNMNKMEQVQVIMRAYESRDRAIMDANYDRINFWSALNLIVMLTVAAAQVRLVGLYDSASISRSKRLTYTDSYVKLFKYCLLIVLLYFDNFVCKRDIFRWETKKVPYCCRF</sequence>
<dbReference type="SMART" id="SM01190">
    <property type="entry name" value="EMP24_GP25L"/>
    <property type="match status" value="1"/>
</dbReference>
<dbReference type="GO" id="GO:0012505">
    <property type="term" value="C:endomembrane system"/>
    <property type="evidence" value="ECO:0007669"/>
    <property type="project" value="UniProtKB-SubCell"/>
</dbReference>